<evidence type="ECO:0000256" key="1">
    <source>
        <dbReference type="SAM" id="MobiDB-lite"/>
    </source>
</evidence>
<dbReference type="Proteomes" id="UP000678484">
    <property type="component" value="Unassembled WGS sequence"/>
</dbReference>
<evidence type="ECO:0000313" key="4">
    <source>
        <dbReference type="EMBL" id="MBS8130180.1"/>
    </source>
</evidence>
<feature type="region of interest" description="Disordered" evidence="1">
    <location>
        <begin position="32"/>
        <end position="98"/>
    </location>
</feature>
<evidence type="ECO:0000313" key="2">
    <source>
        <dbReference type="EMBL" id="MBS8121302.1"/>
    </source>
</evidence>
<name>A0A8T5CW83_HALVO</name>
<sequence>MARKNEKVTRRKALQMIGAAGFTSGIVGTASAEEPTVGLPTGKTVPESNVKLTNQNKRGTGKAKQRPPKRPPRPKRTSSIPDSPTKQAQDRTKPDTNTNQWLAYVGDTYFNGTYGSMYADWTVPSKPDKYGDVLDPTMYYFSSLINCLGICDKRIIIQPVLQFNRFTQGEWEIAAWWVEDNNTGEHSTPITVDVGDELSGAIVKQDNGEWYIDIINKTTGEYTYLYSPNYDDRTFDKATLTLEANNYTQDQDCAKLPGQTTFSSVDLYDLNDDSQSPEWDKTKYQYLTKHPRLAVSEA</sequence>
<organism evidence="4 6">
    <name type="scientific">Haloferax volcanii</name>
    <name type="common">Halobacterium volcanii</name>
    <dbReference type="NCBI Taxonomy" id="2246"/>
    <lineage>
        <taxon>Archaea</taxon>
        <taxon>Methanobacteriati</taxon>
        <taxon>Methanobacteriota</taxon>
        <taxon>Stenosarchaea group</taxon>
        <taxon>Halobacteria</taxon>
        <taxon>Halobacteriales</taxon>
        <taxon>Haloferacaceae</taxon>
        <taxon>Haloferax</taxon>
    </lineage>
</organism>
<feature type="compositionally biased region" description="Basic residues" evidence="1">
    <location>
        <begin position="59"/>
        <end position="76"/>
    </location>
</feature>
<dbReference type="Gene3D" id="2.60.120.700">
    <property type="entry name" value="Peptidase G1"/>
    <property type="match status" value="1"/>
</dbReference>
<gene>
    <name evidence="2" type="ORF">JK351_19435</name>
    <name evidence="5" type="ORF">JK352_19465</name>
    <name evidence="4" type="ORF">JK353_19405</name>
    <name evidence="3" type="ORF">JK354_19395</name>
</gene>
<dbReference type="EMBL" id="JAERQX010000051">
    <property type="protein sequence ID" value="MBS8134058.1"/>
    <property type="molecule type" value="Genomic_DNA"/>
</dbReference>
<comment type="caution">
    <text evidence="4">The sequence shown here is derived from an EMBL/GenBank/DDBJ whole genome shotgun (WGS) entry which is preliminary data.</text>
</comment>
<reference evidence="4" key="1">
    <citation type="journal article" date="2021" name="Nat. Microbiol.">
        <title>Cell division in the archaeon Haloferax volcanii relies on two FtsZ proteins with distinct functions in division ring assembly and constriction.</title>
        <authorList>
            <person name="Liao Y."/>
            <person name="Ithurbide S."/>
            <person name="Evenhuis C."/>
            <person name="Loewe J."/>
            <person name="Duggin I.G."/>
        </authorList>
    </citation>
    <scope>NUCLEOTIDE SEQUENCE</scope>
    <source>
        <strain evidence="2">H98</strain>
        <strain evidence="5">ID112 - delta_ftsZ1_delta_ftsZ2</strain>
        <strain evidence="3">ID76 - delta_ftsZ1</strain>
        <strain evidence="4">ID77 - delta_ftsZ2</strain>
    </source>
</reference>
<protein>
    <submittedName>
        <fullName evidence="4">Tat (Twin-arginine translocation) pathway signal sequence domain protein</fullName>
    </submittedName>
</protein>
<dbReference type="EMBL" id="JAERQU010000049">
    <property type="protein sequence ID" value="MBS8121302.1"/>
    <property type="molecule type" value="Genomic_DNA"/>
</dbReference>
<dbReference type="GeneID" id="31787507"/>
<dbReference type="InterPro" id="IPR038656">
    <property type="entry name" value="Peptidase_G1_sf"/>
</dbReference>
<feature type="compositionally biased region" description="Polar residues" evidence="1">
    <location>
        <begin position="46"/>
        <end position="58"/>
    </location>
</feature>
<dbReference type="EMBL" id="JAERQV010000048">
    <property type="protein sequence ID" value="MBS8126310.1"/>
    <property type="molecule type" value="Genomic_DNA"/>
</dbReference>
<dbReference type="Proteomes" id="UP000676028">
    <property type="component" value="Unassembled WGS sequence"/>
</dbReference>
<dbReference type="EMBL" id="JAERQW010000049">
    <property type="protein sequence ID" value="MBS8130180.1"/>
    <property type="molecule type" value="Genomic_DNA"/>
</dbReference>
<accession>A0A8T5CW83</accession>
<dbReference type="AlphaFoldDB" id="A0A8T5CW83"/>
<dbReference type="Proteomes" id="UP000679789">
    <property type="component" value="Unassembled WGS sequence"/>
</dbReference>
<dbReference type="RefSeq" id="WP_013035695.1">
    <property type="nucleotide sequence ID" value="NZ_JAERQU010000049.1"/>
</dbReference>
<feature type="compositionally biased region" description="Polar residues" evidence="1">
    <location>
        <begin position="77"/>
        <end position="87"/>
    </location>
</feature>
<evidence type="ECO:0000313" key="3">
    <source>
        <dbReference type="EMBL" id="MBS8126310.1"/>
    </source>
</evidence>
<dbReference type="PROSITE" id="PS51318">
    <property type="entry name" value="TAT"/>
    <property type="match status" value="1"/>
</dbReference>
<dbReference type="Proteomes" id="UP000679371">
    <property type="component" value="Unassembled WGS sequence"/>
</dbReference>
<proteinExistence type="predicted"/>
<dbReference type="InterPro" id="IPR006311">
    <property type="entry name" value="TAT_signal"/>
</dbReference>
<evidence type="ECO:0000313" key="6">
    <source>
        <dbReference type="Proteomes" id="UP000678484"/>
    </source>
</evidence>
<evidence type="ECO:0000313" key="5">
    <source>
        <dbReference type="EMBL" id="MBS8134058.1"/>
    </source>
</evidence>